<dbReference type="RefSeq" id="WP_377578007.1">
    <property type="nucleotide sequence ID" value="NZ_JBHTKA010000001.1"/>
</dbReference>
<evidence type="ECO:0000259" key="1">
    <source>
        <dbReference type="Pfam" id="PF00582"/>
    </source>
</evidence>
<organism evidence="2 3">
    <name type="scientific">Ohtaekwangia kribbensis</name>
    <dbReference type="NCBI Taxonomy" id="688913"/>
    <lineage>
        <taxon>Bacteria</taxon>
        <taxon>Pseudomonadati</taxon>
        <taxon>Bacteroidota</taxon>
        <taxon>Cytophagia</taxon>
        <taxon>Cytophagales</taxon>
        <taxon>Fulvivirgaceae</taxon>
        <taxon>Ohtaekwangia</taxon>
    </lineage>
</organism>
<protein>
    <submittedName>
        <fullName evidence="2">Universal stress protein</fullName>
    </submittedName>
</protein>
<proteinExistence type="predicted"/>
<sequence>MAKTILCTINLPESSKQAVQWAVTMAQQLDAHLTILYTYRLIQSQSGEIVQLKKRIEQEASKQFQDIEKDLLIGKGISYDFRTEVGFVSDRIEDHAKKNNLNFLVIDKNVSTNSKETFEELMEHVHVPTLVIP</sequence>
<keyword evidence="3" id="KW-1185">Reference proteome</keyword>
<reference evidence="3" key="1">
    <citation type="journal article" date="2019" name="Int. J. Syst. Evol. Microbiol.">
        <title>The Global Catalogue of Microorganisms (GCM) 10K type strain sequencing project: providing services to taxonomists for standard genome sequencing and annotation.</title>
        <authorList>
            <consortium name="The Broad Institute Genomics Platform"/>
            <consortium name="The Broad Institute Genome Sequencing Center for Infectious Disease"/>
            <person name="Wu L."/>
            <person name="Ma J."/>
        </authorList>
    </citation>
    <scope>NUCLEOTIDE SEQUENCE [LARGE SCALE GENOMIC DNA]</scope>
    <source>
        <strain evidence="3">CCUG 58938</strain>
    </source>
</reference>
<name>A0ABW3JZS9_9BACT</name>
<dbReference type="Pfam" id="PF00582">
    <property type="entry name" value="Usp"/>
    <property type="match status" value="1"/>
</dbReference>
<dbReference type="CDD" id="cd00293">
    <property type="entry name" value="USP-like"/>
    <property type="match status" value="1"/>
</dbReference>
<dbReference type="SUPFAM" id="SSF52402">
    <property type="entry name" value="Adenine nucleotide alpha hydrolases-like"/>
    <property type="match status" value="1"/>
</dbReference>
<dbReference type="Proteomes" id="UP001597112">
    <property type="component" value="Unassembled WGS sequence"/>
</dbReference>
<feature type="domain" description="UspA" evidence="1">
    <location>
        <begin position="1"/>
        <end position="133"/>
    </location>
</feature>
<evidence type="ECO:0000313" key="3">
    <source>
        <dbReference type="Proteomes" id="UP001597112"/>
    </source>
</evidence>
<dbReference type="Gene3D" id="3.40.50.620">
    <property type="entry name" value="HUPs"/>
    <property type="match status" value="1"/>
</dbReference>
<gene>
    <name evidence="2" type="ORF">ACFQ21_09200</name>
</gene>
<comment type="caution">
    <text evidence="2">The sequence shown here is derived from an EMBL/GenBank/DDBJ whole genome shotgun (WGS) entry which is preliminary data.</text>
</comment>
<evidence type="ECO:0000313" key="2">
    <source>
        <dbReference type="EMBL" id="MFD0999483.1"/>
    </source>
</evidence>
<dbReference type="InterPro" id="IPR006016">
    <property type="entry name" value="UspA"/>
</dbReference>
<accession>A0ABW3JZS9</accession>
<dbReference type="InterPro" id="IPR014729">
    <property type="entry name" value="Rossmann-like_a/b/a_fold"/>
</dbReference>
<dbReference type="EMBL" id="JBHTKA010000001">
    <property type="protein sequence ID" value="MFD0999483.1"/>
    <property type="molecule type" value="Genomic_DNA"/>
</dbReference>